<protein>
    <submittedName>
        <fullName evidence="1">Transposon Ty3-I Gag-Pol polyprotein</fullName>
    </submittedName>
</protein>
<dbReference type="GO" id="GO:0071897">
    <property type="term" value="P:DNA biosynthetic process"/>
    <property type="evidence" value="ECO:0007669"/>
    <property type="project" value="UniProtKB-ARBA"/>
</dbReference>
<dbReference type="OrthoDB" id="10056424at2759"/>
<dbReference type="Proteomes" id="UP000886998">
    <property type="component" value="Unassembled WGS sequence"/>
</dbReference>
<evidence type="ECO:0000313" key="1">
    <source>
        <dbReference type="EMBL" id="GFY42659.1"/>
    </source>
</evidence>
<dbReference type="Gene3D" id="3.10.10.10">
    <property type="entry name" value="HIV Type 1 Reverse Transcriptase, subunit A, domain 1"/>
    <property type="match status" value="1"/>
</dbReference>
<keyword evidence="2" id="KW-1185">Reference proteome</keyword>
<name>A0A8X6WYB6_9ARAC</name>
<organism evidence="1 2">
    <name type="scientific">Trichonephila inaurata madagascariensis</name>
    <dbReference type="NCBI Taxonomy" id="2747483"/>
    <lineage>
        <taxon>Eukaryota</taxon>
        <taxon>Metazoa</taxon>
        <taxon>Ecdysozoa</taxon>
        <taxon>Arthropoda</taxon>
        <taxon>Chelicerata</taxon>
        <taxon>Arachnida</taxon>
        <taxon>Araneae</taxon>
        <taxon>Araneomorphae</taxon>
        <taxon>Entelegynae</taxon>
        <taxon>Araneoidea</taxon>
        <taxon>Nephilidae</taxon>
        <taxon>Trichonephila</taxon>
        <taxon>Trichonephila inaurata</taxon>
    </lineage>
</organism>
<sequence length="91" mass="10501">MNIEVALRDAELTLIEKKQLLTLLLESGDIFDFSGKQRKSSCNTLKHKIDTGNSARIKQRPYRISTTERRVIENEVQRMLKEDVIQPSENA</sequence>
<dbReference type="InterPro" id="IPR043502">
    <property type="entry name" value="DNA/RNA_pol_sf"/>
</dbReference>
<accession>A0A8X6WYB6</accession>
<comment type="caution">
    <text evidence="1">The sequence shown here is derived from an EMBL/GenBank/DDBJ whole genome shotgun (WGS) entry which is preliminary data.</text>
</comment>
<evidence type="ECO:0000313" key="2">
    <source>
        <dbReference type="Proteomes" id="UP000886998"/>
    </source>
</evidence>
<gene>
    <name evidence="1" type="primary">TY3B-I_745</name>
    <name evidence="1" type="ORF">TNIN_214581</name>
</gene>
<dbReference type="AlphaFoldDB" id="A0A8X6WYB6"/>
<reference evidence="1" key="1">
    <citation type="submission" date="2020-08" db="EMBL/GenBank/DDBJ databases">
        <title>Multicomponent nature underlies the extraordinary mechanical properties of spider dragline silk.</title>
        <authorList>
            <person name="Kono N."/>
            <person name="Nakamura H."/>
            <person name="Mori M."/>
            <person name="Yoshida Y."/>
            <person name="Ohtoshi R."/>
            <person name="Malay A.D."/>
            <person name="Moran D.A.P."/>
            <person name="Tomita M."/>
            <person name="Numata K."/>
            <person name="Arakawa K."/>
        </authorList>
    </citation>
    <scope>NUCLEOTIDE SEQUENCE</scope>
</reference>
<dbReference type="EMBL" id="BMAV01003218">
    <property type="protein sequence ID" value="GFY42659.1"/>
    <property type="molecule type" value="Genomic_DNA"/>
</dbReference>
<dbReference type="SUPFAM" id="SSF56672">
    <property type="entry name" value="DNA/RNA polymerases"/>
    <property type="match status" value="1"/>
</dbReference>
<proteinExistence type="predicted"/>